<sequence length="270" mass="30590">MDNLVSKHSDIIPSEIRKTISRRYKTVTKAINQEFWNSSSDTAHSFYVGSYGRGTAVSTSDIDILVEMPKETYIRYDSIQGNGQSRLLQVVKSAIQNAYPRSDVRADGQVIKINFADDIYFEVLPAFLSTDWYYKETYTYPDTNMGGNWKSTNPKAEQEAMKKKNDSSNGLLQATCRHFRYIRDRYYSSYHLSGIVIDSFVYVAMGNWKYLEPGESGTASAGDYERLLKDYLDRNTIWGNLNLTAPGSGQSVDTASSIECLEKVIDKILS</sequence>
<dbReference type="EMBL" id="JQIF01000078">
    <property type="protein sequence ID" value="KGJ52179.1"/>
    <property type="molecule type" value="Genomic_DNA"/>
</dbReference>
<comment type="caution">
    <text evidence="2">The sequence shown here is derived from an EMBL/GenBank/DDBJ whole genome shotgun (WGS) entry which is preliminary data.</text>
</comment>
<name>A0A099I2I1_CLOIN</name>
<evidence type="ECO:0000313" key="3">
    <source>
        <dbReference type="Proteomes" id="UP000030008"/>
    </source>
</evidence>
<dbReference type="SUPFAM" id="SSF81301">
    <property type="entry name" value="Nucleotidyltransferase"/>
    <property type="match status" value="1"/>
</dbReference>
<dbReference type="GO" id="GO:0016779">
    <property type="term" value="F:nucleotidyltransferase activity"/>
    <property type="evidence" value="ECO:0007669"/>
    <property type="project" value="InterPro"/>
</dbReference>
<dbReference type="GO" id="GO:0051607">
    <property type="term" value="P:defense response to virus"/>
    <property type="evidence" value="ECO:0007669"/>
    <property type="project" value="UniProtKB-KW"/>
</dbReference>
<evidence type="ECO:0000256" key="1">
    <source>
        <dbReference type="ARBA" id="ARBA00023118"/>
    </source>
</evidence>
<evidence type="ECO:0000313" key="2">
    <source>
        <dbReference type="EMBL" id="KGJ52179.1"/>
    </source>
</evidence>
<protein>
    <submittedName>
        <fullName evidence="2">Nucleotidyltransferase</fullName>
    </submittedName>
</protein>
<dbReference type="AlphaFoldDB" id="A0A099I2I1"/>
<dbReference type="CDD" id="cd05400">
    <property type="entry name" value="NT_2-5OAS_ClassI-CCAase"/>
    <property type="match status" value="1"/>
</dbReference>
<dbReference type="InterPro" id="IPR006116">
    <property type="entry name" value="NT_2-5OAS_ClassI-CCAase"/>
</dbReference>
<keyword evidence="1" id="KW-0051">Antiviral defense</keyword>
<keyword evidence="2" id="KW-0808">Transferase</keyword>
<organism evidence="2 3">
    <name type="scientific">Clostridium innocuum</name>
    <dbReference type="NCBI Taxonomy" id="1522"/>
    <lineage>
        <taxon>Bacteria</taxon>
        <taxon>Bacillati</taxon>
        <taxon>Bacillota</taxon>
        <taxon>Clostridia</taxon>
        <taxon>Eubacteriales</taxon>
        <taxon>Clostridiaceae</taxon>
        <taxon>Clostridium</taxon>
    </lineage>
</organism>
<gene>
    <name evidence="2" type="ORF">CIAN88_16140</name>
</gene>
<proteinExistence type="predicted"/>
<dbReference type="Gene3D" id="3.30.460.10">
    <property type="entry name" value="Beta Polymerase, domain 2"/>
    <property type="match status" value="1"/>
</dbReference>
<dbReference type="Proteomes" id="UP000030008">
    <property type="component" value="Unassembled WGS sequence"/>
</dbReference>
<dbReference type="RefSeq" id="WP_044906661.1">
    <property type="nucleotide sequence ID" value="NZ_JQIF01000078.1"/>
</dbReference>
<reference evidence="2 3" key="1">
    <citation type="submission" date="2014-08" db="EMBL/GenBank/DDBJ databases">
        <title>Clostridium innocuum, an unnegligible vancomycin-resistant pathogen causing extra-intestinal infections.</title>
        <authorList>
            <person name="Feng Y."/>
            <person name="Chiu C.-H."/>
        </authorList>
    </citation>
    <scope>NUCLEOTIDE SEQUENCE [LARGE SCALE GENOMIC DNA]</scope>
    <source>
        <strain evidence="2 3">AN88</strain>
    </source>
</reference>
<dbReference type="InterPro" id="IPR043519">
    <property type="entry name" value="NT_sf"/>
</dbReference>
<accession>A0A099I2I1</accession>
<dbReference type="Pfam" id="PF18144">
    <property type="entry name" value="SMODS"/>
    <property type="match status" value="1"/>
</dbReference>